<reference evidence="1" key="1">
    <citation type="submission" date="2020-04" db="EMBL/GenBank/DDBJ databases">
        <authorList>
            <person name="Alioto T."/>
            <person name="Alioto T."/>
            <person name="Gomez Garrido J."/>
        </authorList>
    </citation>
    <scope>NUCLEOTIDE SEQUENCE</scope>
    <source>
        <strain evidence="1">A484AB</strain>
    </source>
</reference>
<accession>A0A6S7LI26</accession>
<name>A0A6S7LI26_PARCT</name>
<evidence type="ECO:0000313" key="1">
    <source>
        <dbReference type="EMBL" id="CAB4032349.1"/>
    </source>
</evidence>
<organism evidence="1 2">
    <name type="scientific">Paramuricea clavata</name>
    <name type="common">Red gorgonian</name>
    <name type="synonym">Violescent sea-whip</name>
    <dbReference type="NCBI Taxonomy" id="317549"/>
    <lineage>
        <taxon>Eukaryota</taxon>
        <taxon>Metazoa</taxon>
        <taxon>Cnidaria</taxon>
        <taxon>Anthozoa</taxon>
        <taxon>Octocorallia</taxon>
        <taxon>Malacalcyonacea</taxon>
        <taxon>Plexauridae</taxon>
        <taxon>Paramuricea</taxon>
    </lineage>
</organism>
<dbReference type="EMBL" id="CACRXK020018331">
    <property type="protein sequence ID" value="CAB4032349.1"/>
    <property type="molecule type" value="Genomic_DNA"/>
</dbReference>
<comment type="caution">
    <text evidence="1">The sequence shown here is derived from an EMBL/GenBank/DDBJ whole genome shotgun (WGS) entry which is preliminary data.</text>
</comment>
<sequence>MLGNLIIIACTLSGVAGIALSGYCWYKLHYSDDKVTKSDYIPGVKKQNGKSTPSKVSCYSND</sequence>
<keyword evidence="2" id="KW-1185">Reference proteome</keyword>
<protein>
    <submittedName>
        <fullName evidence="1">Uncharacterized protein</fullName>
    </submittedName>
</protein>
<dbReference type="OrthoDB" id="6270617at2759"/>
<proteinExistence type="predicted"/>
<evidence type="ECO:0000313" key="2">
    <source>
        <dbReference type="Proteomes" id="UP001152795"/>
    </source>
</evidence>
<gene>
    <name evidence="1" type="ORF">PACLA_8A070127</name>
</gene>
<dbReference type="AlphaFoldDB" id="A0A6S7LI26"/>
<dbReference type="Proteomes" id="UP001152795">
    <property type="component" value="Unassembled WGS sequence"/>
</dbReference>